<accession>A0AAW2BSZ6</accession>
<gene>
    <name evidence="1" type="ORF">SO802_029389</name>
</gene>
<dbReference type="AlphaFoldDB" id="A0AAW2BSZ6"/>
<evidence type="ECO:0000313" key="1">
    <source>
        <dbReference type="EMBL" id="KAK9989150.1"/>
    </source>
</evidence>
<proteinExistence type="predicted"/>
<sequence>MTAMKALSFAHEICFFSIILEGDLEIIINFFRGKDESFASFGYLIFDAKILEEAF</sequence>
<evidence type="ECO:0000313" key="2">
    <source>
        <dbReference type="Proteomes" id="UP001459277"/>
    </source>
</evidence>
<comment type="caution">
    <text evidence="1">The sequence shown here is derived from an EMBL/GenBank/DDBJ whole genome shotgun (WGS) entry which is preliminary data.</text>
</comment>
<protein>
    <submittedName>
        <fullName evidence="1">Uncharacterized protein</fullName>
    </submittedName>
</protein>
<dbReference type="EMBL" id="JAZDWU010000010">
    <property type="protein sequence ID" value="KAK9989150.1"/>
    <property type="molecule type" value="Genomic_DNA"/>
</dbReference>
<feature type="non-terminal residue" evidence="1">
    <location>
        <position position="55"/>
    </location>
</feature>
<keyword evidence="2" id="KW-1185">Reference proteome</keyword>
<organism evidence="1 2">
    <name type="scientific">Lithocarpus litseifolius</name>
    <dbReference type="NCBI Taxonomy" id="425828"/>
    <lineage>
        <taxon>Eukaryota</taxon>
        <taxon>Viridiplantae</taxon>
        <taxon>Streptophyta</taxon>
        <taxon>Embryophyta</taxon>
        <taxon>Tracheophyta</taxon>
        <taxon>Spermatophyta</taxon>
        <taxon>Magnoliopsida</taxon>
        <taxon>eudicotyledons</taxon>
        <taxon>Gunneridae</taxon>
        <taxon>Pentapetalae</taxon>
        <taxon>rosids</taxon>
        <taxon>fabids</taxon>
        <taxon>Fagales</taxon>
        <taxon>Fagaceae</taxon>
        <taxon>Lithocarpus</taxon>
    </lineage>
</organism>
<dbReference type="Proteomes" id="UP001459277">
    <property type="component" value="Unassembled WGS sequence"/>
</dbReference>
<name>A0AAW2BSZ6_9ROSI</name>
<reference evidence="1 2" key="1">
    <citation type="submission" date="2024-01" db="EMBL/GenBank/DDBJ databases">
        <title>A telomere-to-telomere, gap-free genome of sweet tea (Lithocarpus litseifolius).</title>
        <authorList>
            <person name="Zhou J."/>
        </authorList>
    </citation>
    <scope>NUCLEOTIDE SEQUENCE [LARGE SCALE GENOMIC DNA]</scope>
    <source>
        <strain evidence="1">Zhou-2022a</strain>
        <tissue evidence="1">Leaf</tissue>
    </source>
</reference>